<reference evidence="1" key="1">
    <citation type="thesis" date="2020" institute="ProQuest LLC" country="789 East Eisenhower Parkway, Ann Arbor, MI, USA">
        <title>Comparative Genomics and Chromosome Evolution.</title>
        <authorList>
            <person name="Mudd A.B."/>
        </authorList>
    </citation>
    <scope>NUCLEOTIDE SEQUENCE</scope>
    <source>
        <strain evidence="1">HN-11 Male</strain>
        <tissue evidence="1">Kidney and liver</tissue>
    </source>
</reference>
<evidence type="ECO:0000313" key="2">
    <source>
        <dbReference type="Proteomes" id="UP000770717"/>
    </source>
</evidence>
<dbReference type="EMBL" id="WNTK01000015">
    <property type="protein sequence ID" value="KAG9473381.1"/>
    <property type="molecule type" value="Genomic_DNA"/>
</dbReference>
<sequence length="85" mass="9648">MKTLSFEPPMHLTLMTFFSRFQKNMPPLTRHVEQSDQSTPRHIGHYSSITGQVKVDGPRVVFHCRQGEGSCLTVTVFRGSFSHAN</sequence>
<gene>
    <name evidence="1" type="ORF">GDO78_016521</name>
</gene>
<dbReference type="AlphaFoldDB" id="A0A8J6ER52"/>
<organism evidence="1 2">
    <name type="scientific">Eleutherodactylus coqui</name>
    <name type="common">Puerto Rican coqui</name>
    <dbReference type="NCBI Taxonomy" id="57060"/>
    <lineage>
        <taxon>Eukaryota</taxon>
        <taxon>Metazoa</taxon>
        <taxon>Chordata</taxon>
        <taxon>Craniata</taxon>
        <taxon>Vertebrata</taxon>
        <taxon>Euteleostomi</taxon>
        <taxon>Amphibia</taxon>
        <taxon>Batrachia</taxon>
        <taxon>Anura</taxon>
        <taxon>Neobatrachia</taxon>
        <taxon>Hyloidea</taxon>
        <taxon>Eleutherodactylidae</taxon>
        <taxon>Eleutherodactylinae</taxon>
        <taxon>Eleutherodactylus</taxon>
        <taxon>Eleutherodactylus</taxon>
    </lineage>
</organism>
<comment type="caution">
    <text evidence="1">The sequence shown here is derived from an EMBL/GenBank/DDBJ whole genome shotgun (WGS) entry which is preliminary data.</text>
</comment>
<protein>
    <submittedName>
        <fullName evidence="1">Uncharacterized protein</fullName>
    </submittedName>
</protein>
<evidence type="ECO:0000313" key="1">
    <source>
        <dbReference type="EMBL" id="KAG9473381.1"/>
    </source>
</evidence>
<keyword evidence="2" id="KW-1185">Reference proteome</keyword>
<name>A0A8J6ER52_ELECQ</name>
<dbReference type="Proteomes" id="UP000770717">
    <property type="component" value="Unassembled WGS sequence"/>
</dbReference>
<accession>A0A8J6ER52</accession>
<proteinExistence type="predicted"/>